<feature type="compositionally biased region" description="Pro residues" evidence="1">
    <location>
        <begin position="833"/>
        <end position="844"/>
    </location>
</feature>
<feature type="compositionally biased region" description="Low complexity" evidence="1">
    <location>
        <begin position="427"/>
        <end position="496"/>
    </location>
</feature>
<dbReference type="GeneID" id="9595639"/>
<dbReference type="KEGG" id="scm:SCHCO_01168230"/>
<feature type="compositionally biased region" description="Pro residues" evidence="1">
    <location>
        <begin position="413"/>
        <end position="426"/>
    </location>
</feature>
<accession>D8PW20</accession>
<dbReference type="AlphaFoldDB" id="D8PW20"/>
<feature type="compositionally biased region" description="Low complexity" evidence="1">
    <location>
        <begin position="360"/>
        <end position="379"/>
    </location>
</feature>
<feature type="compositionally biased region" description="Low complexity" evidence="1">
    <location>
        <begin position="46"/>
        <end position="56"/>
    </location>
</feature>
<evidence type="ECO:0000313" key="2">
    <source>
        <dbReference type="EMBL" id="EFJ00962.1"/>
    </source>
</evidence>
<feature type="compositionally biased region" description="Pro residues" evidence="1">
    <location>
        <begin position="380"/>
        <end position="392"/>
    </location>
</feature>
<feature type="non-terminal residue" evidence="2">
    <location>
        <position position="1106"/>
    </location>
</feature>
<dbReference type="InParanoid" id="D8PW20"/>
<evidence type="ECO:0000313" key="3">
    <source>
        <dbReference type="Proteomes" id="UP000007431"/>
    </source>
</evidence>
<feature type="compositionally biased region" description="Low complexity" evidence="1">
    <location>
        <begin position="662"/>
        <end position="684"/>
    </location>
</feature>
<feature type="region of interest" description="Disordered" evidence="1">
    <location>
        <begin position="345"/>
        <end position="885"/>
    </location>
</feature>
<evidence type="ECO:0000256" key="1">
    <source>
        <dbReference type="SAM" id="MobiDB-lite"/>
    </source>
</evidence>
<dbReference type="STRING" id="578458.D8PW20"/>
<protein>
    <submittedName>
        <fullName evidence="2">Uncharacterized protein</fullName>
    </submittedName>
</protein>
<dbReference type="HOGENOM" id="CLU_282441_0_0_1"/>
<feature type="compositionally biased region" description="Polar residues" evidence="1">
    <location>
        <begin position="541"/>
        <end position="550"/>
    </location>
</feature>
<feature type="region of interest" description="Disordered" evidence="1">
    <location>
        <begin position="1"/>
        <end position="62"/>
    </location>
</feature>
<feature type="compositionally biased region" description="Low complexity" evidence="1">
    <location>
        <begin position="18"/>
        <end position="37"/>
    </location>
</feature>
<dbReference type="OrthoDB" id="3040699at2759"/>
<gene>
    <name evidence="2" type="ORF">SCHCODRAFT_105389</name>
</gene>
<feature type="compositionally biased region" description="Polar residues" evidence="1">
    <location>
        <begin position="402"/>
        <end position="411"/>
    </location>
</feature>
<dbReference type="EMBL" id="GL377303">
    <property type="protein sequence ID" value="EFJ00962.1"/>
    <property type="molecule type" value="Genomic_DNA"/>
</dbReference>
<dbReference type="eggNOG" id="ENOG502T0FV">
    <property type="taxonomic scope" value="Eukaryota"/>
</dbReference>
<dbReference type="Proteomes" id="UP000007431">
    <property type="component" value="Unassembled WGS sequence"/>
</dbReference>
<feature type="compositionally biased region" description="Acidic residues" evidence="1">
    <location>
        <begin position="775"/>
        <end position="786"/>
    </location>
</feature>
<proteinExistence type="predicted"/>
<organism evidence="3">
    <name type="scientific">Schizophyllum commune (strain H4-8 / FGSC 9210)</name>
    <name type="common">Split gill fungus</name>
    <dbReference type="NCBI Taxonomy" id="578458"/>
    <lineage>
        <taxon>Eukaryota</taxon>
        <taxon>Fungi</taxon>
        <taxon>Dikarya</taxon>
        <taxon>Basidiomycota</taxon>
        <taxon>Agaricomycotina</taxon>
        <taxon>Agaricomycetes</taxon>
        <taxon>Agaricomycetidae</taxon>
        <taxon>Agaricales</taxon>
        <taxon>Schizophyllaceae</taxon>
        <taxon>Schizophyllum</taxon>
    </lineage>
</organism>
<feature type="compositionally biased region" description="Polar residues" evidence="1">
    <location>
        <begin position="572"/>
        <end position="592"/>
    </location>
</feature>
<dbReference type="OMA" id="INCARSM"/>
<name>D8PW20_SCHCM</name>
<feature type="compositionally biased region" description="Polar residues" evidence="1">
    <location>
        <begin position="626"/>
        <end position="661"/>
    </location>
</feature>
<reference evidence="2 3" key="1">
    <citation type="journal article" date="2010" name="Nat. Biotechnol.">
        <title>Genome sequence of the model mushroom Schizophyllum commune.</title>
        <authorList>
            <person name="Ohm R.A."/>
            <person name="de Jong J.F."/>
            <person name="Lugones L.G."/>
            <person name="Aerts A."/>
            <person name="Kothe E."/>
            <person name="Stajich J.E."/>
            <person name="de Vries R.P."/>
            <person name="Record E."/>
            <person name="Levasseur A."/>
            <person name="Baker S.E."/>
            <person name="Bartholomew K.A."/>
            <person name="Coutinho P.M."/>
            <person name="Erdmann S."/>
            <person name="Fowler T.J."/>
            <person name="Gathman A.C."/>
            <person name="Lombard V."/>
            <person name="Henrissat B."/>
            <person name="Knabe N."/>
            <person name="Kuees U."/>
            <person name="Lilly W.W."/>
            <person name="Lindquist E."/>
            <person name="Lucas S."/>
            <person name="Magnuson J.K."/>
            <person name="Piumi F."/>
            <person name="Raudaskoski M."/>
            <person name="Salamov A."/>
            <person name="Schmutz J."/>
            <person name="Schwarze F.W.M.R."/>
            <person name="vanKuyk P.A."/>
            <person name="Horton J.S."/>
            <person name="Grigoriev I.V."/>
            <person name="Woesten H.A.B."/>
        </authorList>
    </citation>
    <scope>NUCLEOTIDE SEQUENCE [LARGE SCALE GENOMIC DNA]</scope>
    <source>
        <strain evidence="3">H4-8 / FGSC 9210</strain>
    </source>
</reference>
<feature type="compositionally biased region" description="Low complexity" evidence="1">
    <location>
        <begin position="857"/>
        <end position="871"/>
    </location>
</feature>
<keyword evidence="3" id="KW-1185">Reference proteome</keyword>
<dbReference type="VEuPathDB" id="FungiDB:SCHCODRAFT_01168230"/>
<dbReference type="RefSeq" id="XP_003035864.1">
    <property type="nucleotide sequence ID" value="XM_003035818.1"/>
</dbReference>
<feature type="compositionally biased region" description="Pro residues" evidence="1">
    <location>
        <begin position="1"/>
        <end position="17"/>
    </location>
</feature>
<sequence length="1106" mass="116366">MSQQQPIPPQTQSPPQPQQFQPQQTQMQPPFTQPQVQLQRPSLTPSVSASSQGSRSGDPQRIKEANARLLRRHREVVSRTNDFLGFMGVMNSAQGNLRKWLDNTKAYYAEARPLILMVLRCALKTLKTLWGLEETDFFHVSMGIDFDPRVGAFKEVMQVVQKYTAYFARENNEEWTVRYLLESINPEIRFAPLPPVALRGLPPSQLAIVASSRSAEALHPTPAHPAISASTSSAAANSPTAASFHPAAAAYSGSAPNSTVGPSEVIAPHLYLAAQDSISAHGQPKISPPVPPQVPMANPAPMANSATIASPAAIVNPAPVSAPMPVAPPQAPMQAQIPTGIQPIAPHMSTLQPATPTKPPVAASPQNAGAAPIAASPSAVAPPPVVAPPAPVAPATQATQPSVVASSTSATMPAPPIQASPPPAQPSPATQPVSAPSASSAQPAPSTQPVLPTSAATPSDTPSASAASAPPATAPSAPFAPPSSTTVMPTVPSATANAPSASGNTPSTSTPPPKPRRPRKMDAEARKRMLQAEAARREQKTAQNQSQSPQLGAAQVGGAKEGEAGGLKTEGTQSAKLELTQSPQLGTLQSPQMAKAQGPQVEAAKTPKVESAQSPLARTVQELPNRATQSSVPGATQSLQSAQTASPQSARTASPQASPSRQTTPAQAARPSTSTSPTTFRPSTLRQSTAPLEGSTVASEPEAVPHDVAPTQDVSMEPVAQEDVEMTDRNEMKLENPQATRASETGALPKDAIELESTEPAAKSDDVQMNAPLEEAMDVDQTDDEPAPQPTIAVEEAPAEQPQVEKETAIEPATESLLPPAAYGLHSPVAEGPQPPAAYAPRPPADVSMAAPEDPGAALSRATSSSFASPAPKSPPQRALTPVPPPDDIGLRICGFTFAGESTVEKCTLYWQVRPTQVPSVKAWNTRTQCTTDFSRAYRDASCITLACYAASDLPASIKDNRYHITSKRPSWPTHTKVRLTVQDGNKERVLSLSPPFKVSRFVLVVSIRSHHPQQPTYYAHSQLTPDGLFDLTPFSAEGANQVTLYLYRAPGDNTDYCFHLYGHRPTPAMVEQVVQAQRRKEEWNGVLASLAKPFDFTLPGVGVGA</sequence>